<name>A0ABU5VTW4_9BACT</name>
<evidence type="ECO:0000256" key="5">
    <source>
        <dbReference type="ARBA" id="ARBA00022825"/>
    </source>
</evidence>
<keyword evidence="3" id="KW-0732">Signal</keyword>
<evidence type="ECO:0000256" key="4">
    <source>
        <dbReference type="ARBA" id="ARBA00022801"/>
    </source>
</evidence>
<reference evidence="7 8" key="1">
    <citation type="submission" date="2023-11" db="EMBL/GenBank/DDBJ databases">
        <title>A Novel Polar Bacteriovorax (B. antarcticus) Isolated from the Biocrust in Antarctica.</title>
        <authorList>
            <person name="Mun W."/>
            <person name="Choi S.Y."/>
            <person name="Mitchell R.J."/>
        </authorList>
    </citation>
    <scope>NUCLEOTIDE SEQUENCE [LARGE SCALE GENOMIC DNA]</scope>
    <source>
        <strain evidence="7 8">PP10</strain>
    </source>
</reference>
<dbReference type="EC" id="3.4.21.-" evidence="6"/>
<dbReference type="GO" id="GO:0008233">
    <property type="term" value="F:peptidase activity"/>
    <property type="evidence" value="ECO:0007669"/>
    <property type="project" value="UniProtKB-KW"/>
</dbReference>
<comment type="similarity">
    <text evidence="1 6">Belongs to the peptidase S1B family.</text>
</comment>
<evidence type="ECO:0000313" key="8">
    <source>
        <dbReference type="Proteomes" id="UP001302274"/>
    </source>
</evidence>
<evidence type="ECO:0000256" key="2">
    <source>
        <dbReference type="ARBA" id="ARBA00022670"/>
    </source>
</evidence>
<dbReference type="EMBL" id="JAYGJQ010000001">
    <property type="protein sequence ID" value="MEA9356501.1"/>
    <property type="molecule type" value="Genomic_DNA"/>
</dbReference>
<keyword evidence="4 6" id="KW-0378">Hydrolase</keyword>
<protein>
    <recommendedName>
        <fullName evidence="6">Serine protease</fullName>
        <ecNumber evidence="6">3.4.21.-</ecNumber>
    </recommendedName>
</protein>
<evidence type="ECO:0000256" key="3">
    <source>
        <dbReference type="ARBA" id="ARBA00022729"/>
    </source>
</evidence>
<accession>A0ABU5VTW4</accession>
<organism evidence="7 8">
    <name type="scientific">Bacteriovorax antarcticus</name>
    <dbReference type="NCBI Taxonomy" id="3088717"/>
    <lineage>
        <taxon>Bacteria</taxon>
        <taxon>Pseudomonadati</taxon>
        <taxon>Bdellovibrionota</taxon>
        <taxon>Bacteriovoracia</taxon>
        <taxon>Bacteriovoracales</taxon>
        <taxon>Bacteriovoracaceae</taxon>
        <taxon>Bacteriovorax</taxon>
    </lineage>
</organism>
<dbReference type="Proteomes" id="UP001302274">
    <property type="component" value="Unassembled WGS sequence"/>
</dbReference>
<gene>
    <name evidence="7" type="ORF">SHI21_09815</name>
</gene>
<dbReference type="InterPro" id="IPR043504">
    <property type="entry name" value="Peptidase_S1_PA_chymotrypsin"/>
</dbReference>
<keyword evidence="8" id="KW-1185">Reference proteome</keyword>
<evidence type="ECO:0000256" key="1">
    <source>
        <dbReference type="ARBA" id="ARBA00008764"/>
    </source>
</evidence>
<dbReference type="GO" id="GO:0006508">
    <property type="term" value="P:proteolysis"/>
    <property type="evidence" value="ECO:0007669"/>
    <property type="project" value="UniProtKB-KW"/>
</dbReference>
<dbReference type="RefSeq" id="WP_323576205.1">
    <property type="nucleotide sequence ID" value="NZ_JAYGJQ010000001.1"/>
</dbReference>
<comment type="caution">
    <text evidence="7">The sequence shown here is derived from an EMBL/GenBank/DDBJ whole genome shotgun (WGS) entry which is preliminary data.</text>
</comment>
<dbReference type="SUPFAM" id="SSF50494">
    <property type="entry name" value="Trypsin-like serine proteases"/>
    <property type="match status" value="1"/>
</dbReference>
<proteinExistence type="inferred from homology"/>
<sequence>MRQIICLSLFLTFTYASVLEAKINVGSSGLNSIYGKDDREIITNKSDRRIQELSKSIALIVPVDVLDIGMFKTTIKAASLQETMKMCVSEHFVTRPAVSGCTGFLVAPNILASAGHCFMDESDCATKKIIFDVDSKEQSRKGYSVNSNDVFSCSRIISTMYDMNAPGDQDYSLIELDRTPKRREPLKLNMSKKIDNTANVFMIGHPYGMPLILSRESAIFNNNGIYQFTAGLDSFEGNSGSPVINSKTMLVEGILVNGQEDLVYDPKNECYRNKVYDGKGGEGVFRASELPPFLK</sequence>
<evidence type="ECO:0000256" key="6">
    <source>
        <dbReference type="RuleBase" id="RU004296"/>
    </source>
</evidence>
<dbReference type="Pfam" id="PF13365">
    <property type="entry name" value="Trypsin_2"/>
    <property type="match status" value="1"/>
</dbReference>
<dbReference type="PRINTS" id="PR00839">
    <property type="entry name" value="V8PROTEASE"/>
</dbReference>
<evidence type="ECO:0000313" key="7">
    <source>
        <dbReference type="EMBL" id="MEA9356501.1"/>
    </source>
</evidence>
<keyword evidence="5 6" id="KW-0720">Serine protease</keyword>
<dbReference type="InterPro" id="IPR008256">
    <property type="entry name" value="Peptidase_S1B"/>
</dbReference>
<dbReference type="Gene3D" id="2.40.10.10">
    <property type="entry name" value="Trypsin-like serine proteases"/>
    <property type="match status" value="2"/>
</dbReference>
<dbReference type="InterPro" id="IPR009003">
    <property type="entry name" value="Peptidase_S1_PA"/>
</dbReference>
<keyword evidence="2 6" id="KW-0645">Protease</keyword>